<dbReference type="PANTHER" id="PTHR43861">
    <property type="entry name" value="TRANS-ACONITATE 2-METHYLTRANSFERASE-RELATED"/>
    <property type="match status" value="1"/>
</dbReference>
<keyword evidence="2" id="KW-0489">Methyltransferase</keyword>
<name>A0A939IT78_9MICO</name>
<comment type="caution">
    <text evidence="2">The sequence shown here is derived from an EMBL/GenBank/DDBJ whole genome shotgun (WGS) entry which is preliminary data.</text>
</comment>
<proteinExistence type="predicted"/>
<dbReference type="Pfam" id="PF08241">
    <property type="entry name" value="Methyltransf_11"/>
    <property type="match status" value="1"/>
</dbReference>
<dbReference type="Gene3D" id="3.40.50.150">
    <property type="entry name" value="Vaccinia Virus protein VP39"/>
    <property type="match status" value="1"/>
</dbReference>
<dbReference type="AlphaFoldDB" id="A0A939IT78"/>
<dbReference type="InterPro" id="IPR013216">
    <property type="entry name" value="Methyltransf_11"/>
</dbReference>
<dbReference type="GO" id="GO:0032259">
    <property type="term" value="P:methylation"/>
    <property type="evidence" value="ECO:0007669"/>
    <property type="project" value="UniProtKB-KW"/>
</dbReference>
<dbReference type="GO" id="GO:0008757">
    <property type="term" value="F:S-adenosylmethionine-dependent methyltransferase activity"/>
    <property type="evidence" value="ECO:0007669"/>
    <property type="project" value="InterPro"/>
</dbReference>
<protein>
    <submittedName>
        <fullName evidence="2">Class I SAM-dependent methyltransferase</fullName>
    </submittedName>
</protein>
<accession>A0A939IT78</accession>
<dbReference type="EMBL" id="JAEMWU010000001">
    <property type="protein sequence ID" value="MBN8205957.1"/>
    <property type="molecule type" value="Genomic_DNA"/>
</dbReference>
<evidence type="ECO:0000313" key="2">
    <source>
        <dbReference type="EMBL" id="MBN8205957.1"/>
    </source>
</evidence>
<dbReference type="SUPFAM" id="SSF53335">
    <property type="entry name" value="S-adenosyl-L-methionine-dependent methyltransferases"/>
    <property type="match status" value="1"/>
</dbReference>
<evidence type="ECO:0000313" key="3">
    <source>
        <dbReference type="Proteomes" id="UP000664385"/>
    </source>
</evidence>
<gene>
    <name evidence="2" type="ORF">JF543_08275</name>
</gene>
<keyword evidence="2" id="KW-0808">Transferase</keyword>
<evidence type="ECO:0000259" key="1">
    <source>
        <dbReference type="Pfam" id="PF08241"/>
    </source>
</evidence>
<dbReference type="CDD" id="cd02440">
    <property type="entry name" value="AdoMet_MTases"/>
    <property type="match status" value="1"/>
</dbReference>
<sequence length="273" mass="28807">MLCRTPSLRRPPWGRAPVSWAGTGDAYAASYAQLCAGTGEVLRAHVGVPGGRSLLDVGAGDGTLAAAWSDAGWRVTAAEPEASMRRAATLQHPTLTITADALPALSFDDGAFDVVVANFVLNHVSDPSAAASELRRVAAGTVAASIWSASPASLWGEVTTRAGVMPLAGARLPADKDFERTASGFERMLRGAGWEPVVAEHTWTWRPTPEMLWRSVVGGVAGAGALYATLSDADRRRYRQAFDAVIDERRDGEVIPHVQTAAVAVDHRGGQAR</sequence>
<reference evidence="2" key="1">
    <citation type="submission" date="2020-12" db="EMBL/GenBank/DDBJ databases">
        <title>PHA producing bacteria isolated from mangrove.</title>
        <authorList>
            <person name="Zheng W."/>
            <person name="Yu S."/>
            <person name="Huang Y."/>
        </authorList>
    </citation>
    <scope>NUCLEOTIDE SEQUENCE</scope>
    <source>
        <strain evidence="2">GN8-5</strain>
    </source>
</reference>
<feature type="domain" description="Methyltransferase type 11" evidence="1">
    <location>
        <begin position="55"/>
        <end position="138"/>
    </location>
</feature>
<dbReference type="InterPro" id="IPR029063">
    <property type="entry name" value="SAM-dependent_MTases_sf"/>
</dbReference>
<dbReference type="Proteomes" id="UP000664385">
    <property type="component" value="Unassembled WGS sequence"/>
</dbReference>
<organism evidence="2 3">
    <name type="scientific">Microbacterium esteraromaticum</name>
    <dbReference type="NCBI Taxonomy" id="57043"/>
    <lineage>
        <taxon>Bacteria</taxon>
        <taxon>Bacillati</taxon>
        <taxon>Actinomycetota</taxon>
        <taxon>Actinomycetes</taxon>
        <taxon>Micrococcales</taxon>
        <taxon>Microbacteriaceae</taxon>
        <taxon>Microbacterium</taxon>
    </lineage>
</organism>